<comment type="similarity">
    <text evidence="1">Belongs to the glycosyl hydrolase 13 family.</text>
</comment>
<dbReference type="Proteomes" id="UP001156691">
    <property type="component" value="Unassembled WGS sequence"/>
</dbReference>
<evidence type="ECO:0000259" key="2">
    <source>
        <dbReference type="SMART" id="SM00642"/>
    </source>
</evidence>
<name>A0ABQ5VZR0_9HYPH</name>
<protein>
    <submittedName>
        <fullName evidence="3">Alpha-glucosidase</fullName>
    </submittedName>
</protein>
<dbReference type="Gene3D" id="3.20.20.80">
    <property type="entry name" value="Glycosidases"/>
    <property type="match status" value="2"/>
</dbReference>
<evidence type="ECO:0000256" key="1">
    <source>
        <dbReference type="ARBA" id="ARBA00008061"/>
    </source>
</evidence>
<dbReference type="EMBL" id="BSNS01000002">
    <property type="protein sequence ID" value="GLQ53039.1"/>
    <property type="molecule type" value="Genomic_DNA"/>
</dbReference>
<evidence type="ECO:0000313" key="3">
    <source>
        <dbReference type="EMBL" id="GLQ53039.1"/>
    </source>
</evidence>
<feature type="domain" description="Glycosyl hydrolase family 13 catalytic" evidence="2">
    <location>
        <begin position="12"/>
        <end position="400"/>
    </location>
</feature>
<dbReference type="InterPro" id="IPR006047">
    <property type="entry name" value="GH13_cat_dom"/>
</dbReference>
<dbReference type="Pfam" id="PF00128">
    <property type="entry name" value="Alpha-amylase"/>
    <property type="match status" value="1"/>
</dbReference>
<organism evidence="3 4">
    <name type="scientific">Devosia nitrariae</name>
    <dbReference type="NCBI Taxonomy" id="2071872"/>
    <lineage>
        <taxon>Bacteria</taxon>
        <taxon>Pseudomonadati</taxon>
        <taxon>Pseudomonadota</taxon>
        <taxon>Alphaproteobacteria</taxon>
        <taxon>Hyphomicrobiales</taxon>
        <taxon>Devosiaceae</taxon>
        <taxon>Devosia</taxon>
    </lineage>
</organism>
<dbReference type="Gene3D" id="3.90.400.10">
    <property type="entry name" value="Oligo-1,6-glucosidase, Domain 2"/>
    <property type="match status" value="1"/>
</dbReference>
<dbReference type="SMART" id="SM00642">
    <property type="entry name" value="Aamy"/>
    <property type="match status" value="1"/>
</dbReference>
<proteinExistence type="inferred from homology"/>
<dbReference type="InterPro" id="IPR017853">
    <property type="entry name" value="GH"/>
</dbReference>
<sequence length="547" mass="61810">MREWWRGGIIYQVYPRSFQDSDGDGIGDLPGIISRLDHIASLGVDAIWLSPIFPSPMDDMGYDVSNYVDIDPLFGSLEDFDSLVKRAHELGLKVIIDQVLSHTSDRHPWFMESKLSRDNAKADWYVWANPLPDGSPPNNWPSIFGGRAWEWNSTRRQYYLHNFLISQPDLNFHNPEVQDAVLSTMRFWLDRGVDGFRFDTVNFYFHDANLRSNPALRKPEHLPYAVNPYDMQHHKYSKSRPENVNFLKRIRKLMDEFPGTTTVGEVGDSHRPVELMAEYTSDGDKLHMCYSFEFLGPQFTATHFRSRIEGFFKKGPDGWPCWSFSNHDVMRHMTRWAPYSVDPKDLGQQAAALLMSLKGSVCIYQGEELGLPEAELLFEELTDPPGIRFWPDYKGRDGCRTPIPWDAGRAPNGFTTGKPWLPIKPELSVLNVAGQEKESDSLLNFYRTFIAWRRGHSALIDGDIAFLRLPEPLLGFRRSGDDGQSVLCLFNLSPEAKVLKLSGVGGGLEPVSSAASLDGRTLALGPNGFAFVVEAKDKPVKASTAGN</sequence>
<evidence type="ECO:0000313" key="4">
    <source>
        <dbReference type="Proteomes" id="UP001156691"/>
    </source>
</evidence>
<dbReference type="Gene3D" id="2.60.40.1180">
    <property type="entry name" value="Golgi alpha-mannosidase II"/>
    <property type="match status" value="1"/>
</dbReference>
<keyword evidence="4" id="KW-1185">Reference proteome</keyword>
<dbReference type="InterPro" id="IPR013780">
    <property type="entry name" value="Glyco_hydro_b"/>
</dbReference>
<comment type="caution">
    <text evidence="3">The sequence shown here is derived from an EMBL/GenBank/DDBJ whole genome shotgun (WGS) entry which is preliminary data.</text>
</comment>
<dbReference type="CDD" id="cd11330">
    <property type="entry name" value="AmyAc_OligoGlu"/>
    <property type="match status" value="1"/>
</dbReference>
<dbReference type="SUPFAM" id="SSF51445">
    <property type="entry name" value="(Trans)glycosidases"/>
    <property type="match status" value="1"/>
</dbReference>
<gene>
    <name evidence="3" type="ORF">GCM10010862_02970</name>
</gene>
<dbReference type="InterPro" id="IPR045857">
    <property type="entry name" value="O16G_dom_2"/>
</dbReference>
<dbReference type="PANTHER" id="PTHR10357">
    <property type="entry name" value="ALPHA-AMYLASE FAMILY MEMBER"/>
    <property type="match status" value="1"/>
</dbReference>
<dbReference type="RefSeq" id="WP_284338501.1">
    <property type="nucleotide sequence ID" value="NZ_BSNS01000002.1"/>
</dbReference>
<reference evidence="4" key="1">
    <citation type="journal article" date="2019" name="Int. J. Syst. Evol. Microbiol.">
        <title>The Global Catalogue of Microorganisms (GCM) 10K type strain sequencing project: providing services to taxonomists for standard genome sequencing and annotation.</title>
        <authorList>
            <consortium name="The Broad Institute Genomics Platform"/>
            <consortium name="The Broad Institute Genome Sequencing Center for Infectious Disease"/>
            <person name="Wu L."/>
            <person name="Ma J."/>
        </authorList>
    </citation>
    <scope>NUCLEOTIDE SEQUENCE [LARGE SCALE GENOMIC DNA]</scope>
    <source>
        <strain evidence="4">NBRC 112416</strain>
    </source>
</reference>
<dbReference type="PANTHER" id="PTHR10357:SF179">
    <property type="entry name" value="NEUTRAL AND BASIC AMINO ACID TRANSPORT PROTEIN RBAT"/>
    <property type="match status" value="1"/>
</dbReference>
<accession>A0ABQ5VZR0</accession>